<dbReference type="GO" id="GO:0005737">
    <property type="term" value="C:cytoplasm"/>
    <property type="evidence" value="ECO:0007669"/>
    <property type="project" value="UniProtKB-SubCell"/>
</dbReference>
<dbReference type="GO" id="GO:0051224">
    <property type="term" value="P:negative regulation of protein transport"/>
    <property type="evidence" value="ECO:0007669"/>
    <property type="project" value="UniProtKB-UniRule"/>
</dbReference>
<comment type="similarity">
    <text evidence="1">Belongs to the NapD family.</text>
</comment>
<dbReference type="Pfam" id="PF03927">
    <property type="entry name" value="NapD"/>
    <property type="match status" value="1"/>
</dbReference>
<feature type="region of interest" description="Disordered" evidence="2">
    <location>
        <begin position="76"/>
        <end position="100"/>
    </location>
</feature>
<reference evidence="4" key="1">
    <citation type="submission" date="2017-05" db="EMBL/GenBank/DDBJ databases">
        <title>Complete and WGS of Bordetella genogroups.</title>
        <authorList>
            <person name="Spilker T."/>
            <person name="Lipuma J."/>
        </authorList>
    </citation>
    <scope>NUCLEOTIDE SEQUENCE [LARGE SCALE GENOMIC DNA]</scope>
    <source>
        <strain evidence="4">AU8256</strain>
    </source>
</reference>
<gene>
    <name evidence="1" type="primary">napD</name>
    <name evidence="3" type="ORF">CAL24_19690</name>
</gene>
<dbReference type="EMBL" id="NEVT01000008">
    <property type="protein sequence ID" value="OZI72518.1"/>
    <property type="molecule type" value="Genomic_DNA"/>
</dbReference>
<keyword evidence="1" id="KW-0963">Cytoplasm</keyword>
<dbReference type="GO" id="GO:0005048">
    <property type="term" value="F:signal sequence binding"/>
    <property type="evidence" value="ECO:0007669"/>
    <property type="project" value="UniProtKB-UniRule"/>
</dbReference>
<dbReference type="RefSeq" id="WP_028352710.1">
    <property type="nucleotide sequence ID" value="NZ_NEVT01000008.1"/>
</dbReference>
<comment type="function">
    <text evidence="1">Chaperone for NapA, the catalytic subunit of the periplasmic nitrate reductase. It binds directly and specifically to the twin-arginine signal peptide of NapA, preventing premature interaction with the Tat translocase and premature export.</text>
</comment>
<dbReference type="HAMAP" id="MF_02200">
    <property type="entry name" value="NapD"/>
    <property type="match status" value="1"/>
</dbReference>
<evidence type="ECO:0000313" key="3">
    <source>
        <dbReference type="EMBL" id="OZI72518.1"/>
    </source>
</evidence>
<evidence type="ECO:0000313" key="4">
    <source>
        <dbReference type="Proteomes" id="UP000215633"/>
    </source>
</evidence>
<evidence type="ECO:0000256" key="1">
    <source>
        <dbReference type="HAMAP-Rule" id="MF_02200"/>
    </source>
</evidence>
<organism evidence="3 4">
    <name type="scientific">Bordetella genomosp. 2</name>
    <dbReference type="NCBI Taxonomy" id="1983456"/>
    <lineage>
        <taxon>Bacteria</taxon>
        <taxon>Pseudomonadati</taxon>
        <taxon>Pseudomonadota</taxon>
        <taxon>Betaproteobacteria</taxon>
        <taxon>Burkholderiales</taxon>
        <taxon>Alcaligenaceae</taxon>
        <taxon>Bordetella</taxon>
    </lineage>
</organism>
<keyword evidence="1" id="KW-0143">Chaperone</keyword>
<proteinExistence type="inferred from homology"/>
<comment type="subunit">
    <text evidence="1">Interacts with the cytoplasmic NapA precursor.</text>
</comment>
<comment type="subcellular location">
    <subcellularLocation>
        <location evidence="1">Cytoplasm</location>
    </subcellularLocation>
</comment>
<evidence type="ECO:0000256" key="2">
    <source>
        <dbReference type="SAM" id="MobiDB-lite"/>
    </source>
</evidence>
<dbReference type="Gene3D" id="3.30.70.920">
    <property type="match status" value="1"/>
</dbReference>
<dbReference type="Proteomes" id="UP000215633">
    <property type="component" value="Unassembled WGS sequence"/>
</dbReference>
<comment type="caution">
    <text evidence="3">The sequence shown here is derived from an EMBL/GenBank/DDBJ whole genome shotgun (WGS) entry which is preliminary data.</text>
</comment>
<sequence>MRIASLVMRVPPPHLDAAAGALGAIPGVQVHARDSATGKLIITVEDGPGYSTADSILAAHKVPHVLSATLAYEYSEDDAPPAGEPSSLHRPPALGAPSCH</sequence>
<dbReference type="InterPro" id="IPR005623">
    <property type="entry name" value="Chaperone_NapD_NO3_reduct"/>
</dbReference>
<dbReference type="AlphaFoldDB" id="A0A261VEE6"/>
<keyword evidence="4" id="KW-1185">Reference proteome</keyword>
<accession>A0A261VEE6</accession>
<protein>
    <recommendedName>
        <fullName evidence="1">Chaperone NapD</fullName>
    </recommendedName>
    <alternativeName>
        <fullName evidence="1">NapA signal peptide-binding chaperone NapD</fullName>
    </alternativeName>
</protein>
<name>A0A261VEE6_9BORD</name>